<reference evidence="1 2" key="1">
    <citation type="submission" date="2019-03" db="EMBL/GenBank/DDBJ databases">
        <title>Single cell metagenomics reveals metabolic interactions within the superorganism composed of flagellate Streblomastix strix and complex community of Bacteroidetes bacteria on its surface.</title>
        <authorList>
            <person name="Treitli S.C."/>
            <person name="Kolisko M."/>
            <person name="Husnik F."/>
            <person name="Keeling P."/>
            <person name="Hampl V."/>
        </authorList>
    </citation>
    <scope>NUCLEOTIDE SEQUENCE [LARGE SCALE GENOMIC DNA]</scope>
    <source>
        <strain evidence="1">ST1C</strain>
    </source>
</reference>
<organism evidence="1 2">
    <name type="scientific">Streblomastix strix</name>
    <dbReference type="NCBI Taxonomy" id="222440"/>
    <lineage>
        <taxon>Eukaryota</taxon>
        <taxon>Metamonada</taxon>
        <taxon>Preaxostyla</taxon>
        <taxon>Oxymonadida</taxon>
        <taxon>Streblomastigidae</taxon>
        <taxon>Streblomastix</taxon>
    </lineage>
</organism>
<dbReference type="AlphaFoldDB" id="A0A5J4T4E6"/>
<proteinExistence type="predicted"/>
<dbReference type="EMBL" id="SNRW01038718">
    <property type="protein sequence ID" value="KAA6353117.1"/>
    <property type="molecule type" value="Genomic_DNA"/>
</dbReference>
<sequence>MAMVEPQGLLNNQEVIDQLNIQQGGMREAQAQRQDEVQLQRAVNDRRDQLKQFTNKDLIPAEETRRLEILEHGKAIFEGYHGRKLKYIDQKGECILLGQRLEIKRRVRMIELLLNEKKQILELARTNDLLNKWETQIFAVHCQMMIEAAIMQLISEDKDVTLNSMRQCEDYKNFQMRWQYWKHLKSKMQYY</sequence>
<dbReference type="Proteomes" id="UP000324800">
    <property type="component" value="Unassembled WGS sequence"/>
</dbReference>
<evidence type="ECO:0000313" key="2">
    <source>
        <dbReference type="Proteomes" id="UP000324800"/>
    </source>
</evidence>
<comment type="caution">
    <text evidence="1">The sequence shown here is derived from an EMBL/GenBank/DDBJ whole genome shotgun (WGS) entry which is preliminary data.</text>
</comment>
<gene>
    <name evidence="1" type="ORF">EZS28_051356</name>
</gene>
<evidence type="ECO:0000313" key="1">
    <source>
        <dbReference type="EMBL" id="KAA6353117.1"/>
    </source>
</evidence>
<accession>A0A5J4T4E6</accession>
<name>A0A5J4T4E6_9EUKA</name>
<protein>
    <submittedName>
        <fullName evidence="1">Uncharacterized protein</fullName>
    </submittedName>
</protein>